<dbReference type="InterPro" id="IPR036930">
    <property type="entry name" value="WGR_dom_sf"/>
</dbReference>
<proteinExistence type="predicted"/>
<protein>
    <submittedName>
        <fullName evidence="1">Uncharacterized protein</fullName>
    </submittedName>
</protein>
<dbReference type="SUPFAM" id="SSF142921">
    <property type="entry name" value="WGR domain-like"/>
    <property type="match status" value="1"/>
</dbReference>
<keyword evidence="2" id="KW-1185">Reference proteome</keyword>
<comment type="caution">
    <text evidence="1">The sequence shown here is derived from an EMBL/GenBank/DDBJ whole genome shotgun (WGS) entry which is preliminary data.</text>
</comment>
<sequence>VKTYETFEETEEVEEIVEETEVQTIITREQEAVVVDDNTTTSTTTTTTTTTTQEDVVVEKVTNDVTITEGEVIEKVVATTKETGVVAEPAVHKGVGWFRRLASGAGAAAAGALTQVDGVWKRAVQVVTTRKAHVDERCPIAKTSYVYYDEDVYDSVLVEKSTGVTHTTQLLYDTEKKGYFIYIRWSETDYKLDGPHETIEEAKAAFQTTYKEWYGIEWTQRETAVSDRWSYQIKTYETFEETEEIEEIVEDYEVSEVVAREEQIIVDERVQSTKQSITSTHDDTFVRSVSEKVVFQEGAAADSQELSRTQYEAVTRIEGSASGASGAAGGASGSGSSTVVVDVKKTVFDFASLPQLPNVGINADTGAAEGVIDLRSGTAETLRELPSHLRPRAWVSLHVGGWQNAPHELEGFMRLDDQSGQRLMEHAREEASVDGKAQEATPIDNLRLPEIVALFAKKLYGHFGEDLPEELSAERLSLLGPHRG</sequence>
<feature type="non-terminal residue" evidence="1">
    <location>
        <position position="484"/>
    </location>
</feature>
<gene>
    <name evidence="1" type="ORF">BGZ99_002047</name>
</gene>
<evidence type="ECO:0000313" key="2">
    <source>
        <dbReference type="Proteomes" id="UP000738325"/>
    </source>
</evidence>
<evidence type="ECO:0000313" key="1">
    <source>
        <dbReference type="EMBL" id="KAG0305545.1"/>
    </source>
</evidence>
<dbReference type="EMBL" id="JAAAIP010001572">
    <property type="protein sequence ID" value="KAG0305545.1"/>
    <property type="molecule type" value="Genomic_DNA"/>
</dbReference>
<dbReference type="AlphaFoldDB" id="A0A9P6UJR1"/>
<dbReference type="OrthoDB" id="2426118at2759"/>
<dbReference type="Proteomes" id="UP000738325">
    <property type="component" value="Unassembled WGS sequence"/>
</dbReference>
<reference evidence="1" key="1">
    <citation type="journal article" date="2020" name="Fungal Divers.">
        <title>Resolving the Mortierellaceae phylogeny through synthesis of multi-gene phylogenetics and phylogenomics.</title>
        <authorList>
            <person name="Vandepol N."/>
            <person name="Liber J."/>
            <person name="Desiro A."/>
            <person name="Na H."/>
            <person name="Kennedy M."/>
            <person name="Barry K."/>
            <person name="Grigoriev I.V."/>
            <person name="Miller A.N."/>
            <person name="O'Donnell K."/>
            <person name="Stajich J.E."/>
            <person name="Bonito G."/>
        </authorList>
    </citation>
    <scope>NUCLEOTIDE SEQUENCE</scope>
    <source>
        <strain evidence="1">REB-010B</strain>
    </source>
</reference>
<organism evidence="1 2">
    <name type="scientific">Dissophora globulifera</name>
    <dbReference type="NCBI Taxonomy" id="979702"/>
    <lineage>
        <taxon>Eukaryota</taxon>
        <taxon>Fungi</taxon>
        <taxon>Fungi incertae sedis</taxon>
        <taxon>Mucoromycota</taxon>
        <taxon>Mortierellomycotina</taxon>
        <taxon>Mortierellomycetes</taxon>
        <taxon>Mortierellales</taxon>
        <taxon>Mortierellaceae</taxon>
        <taxon>Dissophora</taxon>
    </lineage>
</organism>
<accession>A0A9P6UJR1</accession>
<name>A0A9P6UJR1_9FUNG</name>